<dbReference type="PROSITE" id="PS51417">
    <property type="entry name" value="ARF"/>
    <property type="match status" value="1"/>
</dbReference>
<dbReference type="Gene3D" id="3.40.50.300">
    <property type="entry name" value="P-loop containing nucleotide triphosphate hydrolases"/>
    <property type="match status" value="1"/>
</dbReference>
<dbReference type="PRINTS" id="PR00328">
    <property type="entry name" value="SAR1GTPBP"/>
</dbReference>
<comment type="similarity">
    <text evidence="3">Belongs to the small GTPase superfamily. Arf family.</text>
</comment>
<dbReference type="SMART" id="SM00177">
    <property type="entry name" value="ARF"/>
    <property type="match status" value="1"/>
</dbReference>
<evidence type="ECO:0000313" key="4">
    <source>
        <dbReference type="EMBL" id="KAF7684520.1"/>
    </source>
</evidence>
<dbReference type="InterPro" id="IPR006689">
    <property type="entry name" value="Small_GTPase_ARF/SAR"/>
</dbReference>
<dbReference type="InterPro" id="IPR044612">
    <property type="entry name" value="ARL2/3"/>
</dbReference>
<dbReference type="PROSITE" id="PS51419">
    <property type="entry name" value="RAB"/>
    <property type="match status" value="1"/>
</dbReference>
<comment type="caution">
    <text evidence="4">The sequence shown here is derived from an EMBL/GenBank/DDBJ whole genome shotgun (WGS) entry which is preliminary data.</text>
</comment>
<accession>A0ABQ7I286</accession>
<keyword evidence="5" id="KW-1185">Reference proteome</keyword>
<dbReference type="Pfam" id="PF00025">
    <property type="entry name" value="Arf"/>
    <property type="match status" value="1"/>
</dbReference>
<dbReference type="InterPro" id="IPR005225">
    <property type="entry name" value="Small_GTP-bd"/>
</dbReference>
<dbReference type="NCBIfam" id="TIGR00231">
    <property type="entry name" value="small_GTP"/>
    <property type="match status" value="1"/>
</dbReference>
<dbReference type="CDD" id="cd00878">
    <property type="entry name" value="Arf_Arl"/>
    <property type="match status" value="1"/>
</dbReference>
<dbReference type="SMART" id="SM00173">
    <property type="entry name" value="RAS"/>
    <property type="match status" value="1"/>
</dbReference>
<dbReference type="InterPro" id="IPR027417">
    <property type="entry name" value="P-loop_NTPase"/>
</dbReference>
<gene>
    <name evidence="4" type="primary">ARL2</name>
    <name evidence="4" type="ORF">TCON_0278</name>
</gene>
<dbReference type="EMBL" id="SBIQ01000010">
    <property type="protein sequence ID" value="KAF7684520.1"/>
    <property type="molecule type" value="Genomic_DNA"/>
</dbReference>
<dbReference type="SMART" id="SM00178">
    <property type="entry name" value="SAR"/>
    <property type="match status" value="1"/>
</dbReference>
<dbReference type="SMART" id="SM00175">
    <property type="entry name" value="RAB"/>
    <property type="match status" value="1"/>
</dbReference>
<protein>
    <submittedName>
        <fullName evidence="4">ADP-ribosylation factor-like protein 2</fullName>
    </submittedName>
</protein>
<dbReference type="Proteomes" id="UP001516464">
    <property type="component" value="Unassembled WGS sequence"/>
</dbReference>
<sequence length="185" mass="21667">MGLITMIKKIKKERNEMKILTIGLDNAGKTTILHKIFNKPISRIPPTFGYQIYTLNYNSNKDYKITILDVGGQMVFRKYWSNYYENIDGIIFVYDITDKRSFKEYISEIRNEEANENMPLLIFANKIDLCTKEEEERYSKKIKTLGFDSSMTKIIPCSGLRGDNLNEGFDWLIERAIMSSNIRFI</sequence>
<name>A0ABQ7I286_9MICR</name>
<evidence type="ECO:0000313" key="5">
    <source>
        <dbReference type="Proteomes" id="UP001516464"/>
    </source>
</evidence>
<proteinExistence type="inferred from homology"/>
<keyword evidence="2 3" id="KW-0342">GTP-binding</keyword>
<dbReference type="PANTHER" id="PTHR45697">
    <property type="entry name" value="ADP-RIBOSYLATION FACTOR-LIKE PROTEIN 2-RELATED"/>
    <property type="match status" value="1"/>
</dbReference>
<evidence type="ECO:0000256" key="3">
    <source>
        <dbReference type="RuleBase" id="RU003925"/>
    </source>
</evidence>
<reference evidence="4 5" key="1">
    <citation type="submission" date="2019-01" db="EMBL/GenBank/DDBJ databases">
        <title>Genomes sequencing and comparative genomics of infectious freshwater microsporidia, Cucumispora dikerogammari and Thelohania contejeani.</title>
        <authorList>
            <person name="Cormier A."/>
            <person name="Giraud I."/>
            <person name="Wattier R."/>
            <person name="Teixeira M."/>
            <person name="Grandjean F."/>
            <person name="Rigaud T."/>
            <person name="Cordaux R."/>
        </authorList>
    </citation>
    <scope>NUCLEOTIDE SEQUENCE [LARGE SCALE GENOMIC DNA]</scope>
    <source>
        <strain evidence="4">T1</strain>
        <tissue evidence="4">Spores</tissue>
    </source>
</reference>
<evidence type="ECO:0000256" key="1">
    <source>
        <dbReference type="ARBA" id="ARBA00022741"/>
    </source>
</evidence>
<organism evidence="4 5">
    <name type="scientific">Astathelohania contejeani</name>
    <dbReference type="NCBI Taxonomy" id="164912"/>
    <lineage>
        <taxon>Eukaryota</taxon>
        <taxon>Fungi</taxon>
        <taxon>Fungi incertae sedis</taxon>
        <taxon>Microsporidia</taxon>
        <taxon>Astathelohaniidae</taxon>
        <taxon>Astathelohania</taxon>
    </lineage>
</organism>
<keyword evidence="1 3" id="KW-0547">Nucleotide-binding</keyword>
<dbReference type="SUPFAM" id="SSF52540">
    <property type="entry name" value="P-loop containing nucleoside triphosphate hydrolases"/>
    <property type="match status" value="1"/>
</dbReference>
<evidence type="ECO:0000256" key="2">
    <source>
        <dbReference type="ARBA" id="ARBA00023134"/>
    </source>
</evidence>